<proteinExistence type="predicted"/>
<dbReference type="Gene3D" id="3.40.50.300">
    <property type="entry name" value="P-loop containing nucleotide triphosphate hydrolases"/>
    <property type="match status" value="1"/>
</dbReference>
<dbReference type="EMBL" id="AP014686">
    <property type="protein sequence ID" value="BAR63340.1"/>
    <property type="molecule type" value="Genomic_DNA"/>
</dbReference>
<dbReference type="InterPro" id="IPR041685">
    <property type="entry name" value="AAA_GajA/Old/RecF-like"/>
</dbReference>
<geneLocation type="plasmid" evidence="3">
    <name>pNK6b DNA</name>
</geneLocation>
<protein>
    <submittedName>
        <fullName evidence="2">Putative ATP-dependent endonuclease of the OLD family</fullName>
    </submittedName>
</protein>
<dbReference type="GO" id="GO:0004519">
    <property type="term" value="F:endonuclease activity"/>
    <property type="evidence" value="ECO:0007669"/>
    <property type="project" value="UniProtKB-KW"/>
</dbReference>
<feature type="domain" description="Endonuclease GajA/Old nuclease/RecF-like AAA" evidence="1">
    <location>
        <begin position="1"/>
        <end position="57"/>
    </location>
</feature>
<gene>
    <name evidence="2" type="ORF">NK6_b_146</name>
</gene>
<evidence type="ECO:0000259" key="1">
    <source>
        <dbReference type="Pfam" id="PF13175"/>
    </source>
</evidence>
<sequence length="141" mass="15867">MRIVRVEIINFRGIKQISWHPAPETNCLVGPSDSGKTTVIDAIELAFAPRNSLTFDTDFYAVDPKANPIAITVTIGDLPTEFLKEDRYGHYLRGWDEAGKKLEDDPDEGKRVFYRTGYARGWPRRRVTPGPSSVIGTAWLT</sequence>
<dbReference type="SUPFAM" id="SSF52540">
    <property type="entry name" value="P-loop containing nucleoside triphosphate hydrolases"/>
    <property type="match status" value="1"/>
</dbReference>
<dbReference type="InterPro" id="IPR027417">
    <property type="entry name" value="P-loop_NTPase"/>
</dbReference>
<accession>A0A0E3VXV9</accession>
<dbReference type="AlphaFoldDB" id="A0A0E3VXV9"/>
<evidence type="ECO:0000313" key="3">
    <source>
        <dbReference type="Proteomes" id="UP000063308"/>
    </source>
</evidence>
<name>A0A0E3VXV9_9BRAD</name>
<dbReference type="Proteomes" id="UP000063308">
    <property type="component" value="Plasmid pNK6b"/>
</dbReference>
<evidence type="ECO:0000313" key="2">
    <source>
        <dbReference type="EMBL" id="BAR63340.1"/>
    </source>
</evidence>
<keyword evidence="2" id="KW-0255">Endonuclease</keyword>
<keyword evidence="2" id="KW-0614">Plasmid</keyword>
<reference evidence="2 3" key="1">
    <citation type="submission" date="2014-11" db="EMBL/GenBank/DDBJ databases">
        <title>Symbiosis island explosion on the genome of extra-slow-growing strains of soybean bradyrhizobia with massive insertion sequences.</title>
        <authorList>
            <person name="Iida T."/>
            <person name="Minamisawa K."/>
        </authorList>
    </citation>
    <scope>NUCLEOTIDE SEQUENCE [LARGE SCALE GENOMIC DNA]</scope>
    <source>
        <strain evidence="2 3">NK6</strain>
        <plasmid evidence="3">pNK6b DNA</plasmid>
    </source>
</reference>
<keyword evidence="2" id="KW-0378">Hydrolase</keyword>
<keyword evidence="2" id="KW-0540">Nuclease</keyword>
<organism evidence="2 3">
    <name type="scientific">Bradyrhizobium diazoefficiens</name>
    <dbReference type="NCBI Taxonomy" id="1355477"/>
    <lineage>
        <taxon>Bacteria</taxon>
        <taxon>Pseudomonadati</taxon>
        <taxon>Pseudomonadota</taxon>
        <taxon>Alphaproteobacteria</taxon>
        <taxon>Hyphomicrobiales</taxon>
        <taxon>Nitrobacteraceae</taxon>
        <taxon>Bradyrhizobium</taxon>
    </lineage>
</organism>
<dbReference type="Pfam" id="PF13175">
    <property type="entry name" value="AAA_15"/>
    <property type="match status" value="1"/>
</dbReference>